<dbReference type="Proteomes" id="UP000629468">
    <property type="component" value="Unassembled WGS sequence"/>
</dbReference>
<evidence type="ECO:0000313" key="2">
    <source>
        <dbReference type="Proteomes" id="UP000629468"/>
    </source>
</evidence>
<organism evidence="1 2">
    <name type="scientific">Agaricus bisporus var. burnettii</name>
    <dbReference type="NCBI Taxonomy" id="192524"/>
    <lineage>
        <taxon>Eukaryota</taxon>
        <taxon>Fungi</taxon>
        <taxon>Dikarya</taxon>
        <taxon>Basidiomycota</taxon>
        <taxon>Agaricomycotina</taxon>
        <taxon>Agaricomycetes</taxon>
        <taxon>Agaricomycetidae</taxon>
        <taxon>Agaricales</taxon>
        <taxon>Agaricineae</taxon>
        <taxon>Agaricaceae</taxon>
        <taxon>Agaricus</taxon>
    </lineage>
</organism>
<gene>
    <name evidence="1" type="ORF">Agabi119p4_11536</name>
</gene>
<comment type="caution">
    <text evidence="1">The sequence shown here is derived from an EMBL/GenBank/DDBJ whole genome shotgun (WGS) entry which is preliminary data.</text>
</comment>
<sequence length="171" mass="19957">MEKMIYYFHPNDSDYFLGRCDEPATMSMLDFLHQAGLPLPNAEGQDILVLKPPGLSFLPCSTMRRHVKDWLRQNATNAEYHLNPNSKIQECFPLTSEEKQETFLDIITKFSDGHMNPVNSTKYSDPILYESKRGTMNRSILATYKGMKRTHRFDMTLMDRAYERMGILEDY</sequence>
<protein>
    <submittedName>
        <fullName evidence="1">Uncharacterized protein</fullName>
    </submittedName>
</protein>
<dbReference type="EMBL" id="JABXXO010000016">
    <property type="protein sequence ID" value="KAF7759841.1"/>
    <property type="molecule type" value="Genomic_DNA"/>
</dbReference>
<proteinExistence type="predicted"/>
<accession>A0A8H7BZK9</accession>
<dbReference type="AlphaFoldDB" id="A0A8H7BZK9"/>
<evidence type="ECO:0000313" key="1">
    <source>
        <dbReference type="EMBL" id="KAF7759841.1"/>
    </source>
</evidence>
<name>A0A8H7BZK9_AGABI</name>
<reference evidence="1 2" key="1">
    <citation type="journal article" name="Sci. Rep.">
        <title>Telomere-to-telomere assembled and centromere annotated genomes of the two main subspecies of the button mushroom Agaricus bisporus reveal especially polymorphic chromosome ends.</title>
        <authorList>
            <person name="Sonnenberg A.S.M."/>
            <person name="Sedaghat-Telgerd N."/>
            <person name="Lavrijssen B."/>
            <person name="Ohm R.A."/>
            <person name="Hendrickx P.M."/>
            <person name="Scholtmeijer K."/>
            <person name="Baars J.J.P."/>
            <person name="van Peer A."/>
        </authorList>
    </citation>
    <scope>NUCLEOTIDE SEQUENCE [LARGE SCALE GENOMIC DNA]</scope>
    <source>
        <strain evidence="1 2">H119_p4</strain>
    </source>
</reference>